<dbReference type="Proteomes" id="UP001152607">
    <property type="component" value="Unassembled WGS sequence"/>
</dbReference>
<proteinExistence type="predicted"/>
<keyword evidence="2" id="KW-1185">Reference proteome</keyword>
<dbReference type="EMBL" id="CAOQHR010000010">
    <property type="protein sequence ID" value="CAI6340503.1"/>
    <property type="molecule type" value="Genomic_DNA"/>
</dbReference>
<evidence type="ECO:0000313" key="2">
    <source>
        <dbReference type="Proteomes" id="UP001152607"/>
    </source>
</evidence>
<reference evidence="1" key="1">
    <citation type="submission" date="2023-01" db="EMBL/GenBank/DDBJ databases">
        <authorList>
            <person name="Van Ghelder C."/>
            <person name="Rancurel C."/>
        </authorList>
    </citation>
    <scope>NUCLEOTIDE SEQUENCE</scope>
    <source>
        <strain evidence="1">CNCM I-4278</strain>
    </source>
</reference>
<name>A0A9W4XR23_9PLEO</name>
<accession>A0A9W4XR23</accession>
<comment type="caution">
    <text evidence="1">The sequence shown here is derived from an EMBL/GenBank/DDBJ whole genome shotgun (WGS) entry which is preliminary data.</text>
</comment>
<protein>
    <submittedName>
        <fullName evidence="1">Uncharacterized protein</fullName>
    </submittedName>
</protein>
<gene>
    <name evidence="1" type="ORF">PDIGIT_LOCUS13680</name>
</gene>
<evidence type="ECO:0000313" key="1">
    <source>
        <dbReference type="EMBL" id="CAI6340503.1"/>
    </source>
</evidence>
<organism evidence="1 2">
    <name type="scientific">Periconia digitata</name>
    <dbReference type="NCBI Taxonomy" id="1303443"/>
    <lineage>
        <taxon>Eukaryota</taxon>
        <taxon>Fungi</taxon>
        <taxon>Dikarya</taxon>
        <taxon>Ascomycota</taxon>
        <taxon>Pezizomycotina</taxon>
        <taxon>Dothideomycetes</taxon>
        <taxon>Pleosporomycetidae</taxon>
        <taxon>Pleosporales</taxon>
        <taxon>Massarineae</taxon>
        <taxon>Periconiaceae</taxon>
        <taxon>Periconia</taxon>
    </lineage>
</organism>
<dbReference type="AlphaFoldDB" id="A0A9W4XR23"/>
<sequence length="102" mass="11446">MGETVVNLPEQIVGPHSVHTFTRPRQRKKANPISQCALHFSVQSFSPQAPLRLSLQRNSTSNSTQEESNNIPNPIIHSFRNGVIPAQKSTCFVLPIIRFEKI</sequence>